<dbReference type="AlphaFoldDB" id="M7Z244"/>
<evidence type="ECO:0000313" key="2">
    <source>
        <dbReference type="EMBL" id="EMS54002.1"/>
    </source>
</evidence>
<proteinExistence type="predicted"/>
<reference evidence="2" key="1">
    <citation type="journal article" date="2013" name="Nature">
        <title>Draft genome of the wheat A-genome progenitor Triticum urartu.</title>
        <authorList>
            <person name="Ling H.Q."/>
            <person name="Zhao S."/>
            <person name="Liu D."/>
            <person name="Wang J."/>
            <person name="Sun H."/>
            <person name="Zhang C."/>
            <person name="Fan H."/>
            <person name="Li D."/>
            <person name="Dong L."/>
            <person name="Tao Y."/>
            <person name="Gao C."/>
            <person name="Wu H."/>
            <person name="Li Y."/>
            <person name="Cui Y."/>
            <person name="Guo X."/>
            <person name="Zheng S."/>
            <person name="Wang B."/>
            <person name="Yu K."/>
            <person name="Liang Q."/>
            <person name="Yang W."/>
            <person name="Lou X."/>
            <person name="Chen J."/>
            <person name="Feng M."/>
            <person name="Jian J."/>
            <person name="Zhang X."/>
            <person name="Luo G."/>
            <person name="Jiang Y."/>
            <person name="Liu J."/>
            <person name="Wang Z."/>
            <person name="Sha Y."/>
            <person name="Zhang B."/>
            <person name="Wu H."/>
            <person name="Tang D."/>
            <person name="Shen Q."/>
            <person name="Xue P."/>
            <person name="Zou S."/>
            <person name="Wang X."/>
            <person name="Liu X."/>
            <person name="Wang F."/>
            <person name="Yang Y."/>
            <person name="An X."/>
            <person name="Dong Z."/>
            <person name="Zhang K."/>
            <person name="Zhang X."/>
            <person name="Luo M.C."/>
            <person name="Dvorak J."/>
            <person name="Tong Y."/>
            <person name="Wang J."/>
            <person name="Yang H."/>
            <person name="Li Z."/>
            <person name="Wang D."/>
            <person name="Zhang A."/>
            <person name="Wang J."/>
        </authorList>
    </citation>
    <scope>NUCLEOTIDE SEQUENCE</scope>
</reference>
<gene>
    <name evidence="2" type="ORF">TRIUR3_25280</name>
</gene>
<protein>
    <submittedName>
        <fullName evidence="2">Uncharacterized protein</fullName>
    </submittedName>
</protein>
<organism evidence="2">
    <name type="scientific">Triticum urartu</name>
    <name type="common">Red wild einkorn</name>
    <name type="synonym">Crithodium urartu</name>
    <dbReference type="NCBI Taxonomy" id="4572"/>
    <lineage>
        <taxon>Eukaryota</taxon>
        <taxon>Viridiplantae</taxon>
        <taxon>Streptophyta</taxon>
        <taxon>Embryophyta</taxon>
        <taxon>Tracheophyta</taxon>
        <taxon>Spermatophyta</taxon>
        <taxon>Magnoliopsida</taxon>
        <taxon>Liliopsida</taxon>
        <taxon>Poales</taxon>
        <taxon>Poaceae</taxon>
        <taxon>BOP clade</taxon>
        <taxon>Pooideae</taxon>
        <taxon>Triticodae</taxon>
        <taxon>Triticeae</taxon>
        <taxon>Triticinae</taxon>
        <taxon>Triticum</taxon>
    </lineage>
</organism>
<evidence type="ECO:0000256" key="1">
    <source>
        <dbReference type="SAM" id="MobiDB-lite"/>
    </source>
</evidence>
<accession>M7Z244</accession>
<dbReference type="EMBL" id="KD187240">
    <property type="protein sequence ID" value="EMS54002.1"/>
    <property type="molecule type" value="Genomic_DNA"/>
</dbReference>
<name>M7Z244_TRIUA</name>
<feature type="region of interest" description="Disordered" evidence="1">
    <location>
        <begin position="34"/>
        <end position="83"/>
    </location>
</feature>
<sequence>MAPAAVELPAARSLSLFPLPHVCSRWVEQLDALGSHGRRRQPPPPWPRRTLLPARRCEPPPAPSHGRRRVRGSNGQRERGRGG</sequence>